<dbReference type="Proteomes" id="UP000800096">
    <property type="component" value="Unassembled WGS sequence"/>
</dbReference>
<dbReference type="OrthoDB" id="3358371at2759"/>
<evidence type="ECO:0000256" key="2">
    <source>
        <dbReference type="ARBA" id="ARBA00004556"/>
    </source>
</evidence>
<protein>
    <recommendedName>
        <fullName evidence="7">NmrA-like family domain-containing protein 1</fullName>
    </recommendedName>
</protein>
<evidence type="ECO:0000256" key="1">
    <source>
        <dbReference type="ARBA" id="ARBA00004123"/>
    </source>
</evidence>
<keyword evidence="10" id="KW-1185">Reference proteome</keyword>
<evidence type="ECO:0000313" key="9">
    <source>
        <dbReference type="EMBL" id="KAF1916554.1"/>
    </source>
</evidence>
<evidence type="ECO:0000256" key="4">
    <source>
        <dbReference type="ARBA" id="ARBA00022490"/>
    </source>
</evidence>
<keyword evidence="5" id="KW-0521">NADP</keyword>
<dbReference type="CDD" id="cd05251">
    <property type="entry name" value="NmrA_like_SDR_a"/>
    <property type="match status" value="1"/>
</dbReference>
<evidence type="ECO:0000256" key="7">
    <source>
        <dbReference type="ARBA" id="ARBA00040296"/>
    </source>
</evidence>
<comment type="similarity">
    <text evidence="3">Belongs to the NmrA-type oxidoreductase family.</text>
</comment>
<gene>
    <name evidence="9" type="ORF">BDU57DRAFT_595203</name>
</gene>
<evidence type="ECO:0000256" key="3">
    <source>
        <dbReference type="ARBA" id="ARBA00006328"/>
    </source>
</evidence>
<evidence type="ECO:0000256" key="5">
    <source>
        <dbReference type="ARBA" id="ARBA00022857"/>
    </source>
</evidence>
<dbReference type="InterPro" id="IPR036291">
    <property type="entry name" value="NAD(P)-bd_dom_sf"/>
</dbReference>
<dbReference type="Gene3D" id="3.40.50.720">
    <property type="entry name" value="NAD(P)-binding Rossmann-like Domain"/>
    <property type="match status" value="1"/>
</dbReference>
<dbReference type="SUPFAM" id="SSF51735">
    <property type="entry name" value="NAD(P)-binding Rossmann-fold domains"/>
    <property type="match status" value="1"/>
</dbReference>
<accession>A0A6A5QPU5</accession>
<reference evidence="9" key="1">
    <citation type="journal article" date="2020" name="Stud. Mycol.">
        <title>101 Dothideomycetes genomes: a test case for predicting lifestyles and emergence of pathogens.</title>
        <authorList>
            <person name="Haridas S."/>
            <person name="Albert R."/>
            <person name="Binder M."/>
            <person name="Bloem J."/>
            <person name="Labutti K."/>
            <person name="Salamov A."/>
            <person name="Andreopoulos B."/>
            <person name="Baker S."/>
            <person name="Barry K."/>
            <person name="Bills G."/>
            <person name="Bluhm B."/>
            <person name="Cannon C."/>
            <person name="Castanera R."/>
            <person name="Culley D."/>
            <person name="Daum C."/>
            <person name="Ezra D."/>
            <person name="Gonzalez J."/>
            <person name="Henrissat B."/>
            <person name="Kuo A."/>
            <person name="Liang C."/>
            <person name="Lipzen A."/>
            <person name="Lutzoni F."/>
            <person name="Magnuson J."/>
            <person name="Mondo S."/>
            <person name="Nolan M."/>
            <person name="Ohm R."/>
            <person name="Pangilinan J."/>
            <person name="Park H.-J."/>
            <person name="Ramirez L."/>
            <person name="Alfaro M."/>
            <person name="Sun H."/>
            <person name="Tritt A."/>
            <person name="Yoshinaga Y."/>
            <person name="Zwiers L.-H."/>
            <person name="Turgeon B."/>
            <person name="Goodwin S."/>
            <person name="Spatafora J."/>
            <person name="Crous P."/>
            <person name="Grigoriev I."/>
        </authorList>
    </citation>
    <scope>NUCLEOTIDE SEQUENCE</scope>
    <source>
        <strain evidence="9">HMLAC05119</strain>
    </source>
</reference>
<dbReference type="InterPro" id="IPR051164">
    <property type="entry name" value="NmrA-like_oxidored"/>
</dbReference>
<name>A0A6A5QPU5_AMPQU</name>
<dbReference type="PANTHER" id="PTHR42748">
    <property type="entry name" value="NITROGEN METABOLITE REPRESSION PROTEIN NMRA FAMILY MEMBER"/>
    <property type="match status" value="1"/>
</dbReference>
<proteinExistence type="inferred from homology"/>
<dbReference type="Gene3D" id="3.90.25.10">
    <property type="entry name" value="UDP-galactose 4-epimerase, domain 1"/>
    <property type="match status" value="1"/>
</dbReference>
<evidence type="ECO:0000256" key="6">
    <source>
        <dbReference type="ARBA" id="ARBA00023242"/>
    </source>
</evidence>
<dbReference type="GO" id="GO:0048471">
    <property type="term" value="C:perinuclear region of cytoplasm"/>
    <property type="evidence" value="ECO:0007669"/>
    <property type="project" value="UniProtKB-SubCell"/>
</dbReference>
<dbReference type="FunFam" id="3.40.50.720:FF:000181">
    <property type="entry name" value="NmrA-like family domain-containing protein 1"/>
    <property type="match status" value="1"/>
</dbReference>
<evidence type="ECO:0000259" key="8">
    <source>
        <dbReference type="Pfam" id="PF05368"/>
    </source>
</evidence>
<keyword evidence="4" id="KW-0963">Cytoplasm</keyword>
<dbReference type="Pfam" id="PF05368">
    <property type="entry name" value="NmrA"/>
    <property type="match status" value="1"/>
</dbReference>
<dbReference type="InterPro" id="IPR008030">
    <property type="entry name" value="NmrA-like"/>
</dbReference>
<comment type="subcellular location">
    <subcellularLocation>
        <location evidence="2">Cytoplasm</location>
        <location evidence="2">Perinuclear region</location>
    </subcellularLocation>
    <subcellularLocation>
        <location evidence="1">Nucleus</location>
    </subcellularLocation>
</comment>
<organism evidence="9 10">
    <name type="scientific">Ampelomyces quisqualis</name>
    <name type="common">Powdery mildew agent</name>
    <dbReference type="NCBI Taxonomy" id="50730"/>
    <lineage>
        <taxon>Eukaryota</taxon>
        <taxon>Fungi</taxon>
        <taxon>Dikarya</taxon>
        <taxon>Ascomycota</taxon>
        <taxon>Pezizomycotina</taxon>
        <taxon>Dothideomycetes</taxon>
        <taxon>Pleosporomycetidae</taxon>
        <taxon>Pleosporales</taxon>
        <taxon>Pleosporineae</taxon>
        <taxon>Phaeosphaeriaceae</taxon>
        <taxon>Ampelomyces</taxon>
    </lineage>
</organism>
<evidence type="ECO:0000313" key="10">
    <source>
        <dbReference type="Proteomes" id="UP000800096"/>
    </source>
</evidence>
<dbReference type="GO" id="GO:0005634">
    <property type="term" value="C:nucleus"/>
    <property type="evidence" value="ECO:0007669"/>
    <property type="project" value="UniProtKB-SubCell"/>
</dbReference>
<feature type="domain" description="NmrA-like" evidence="8">
    <location>
        <begin position="1"/>
        <end position="295"/>
    </location>
</feature>
<sequence length="304" mass="33447">MSKLITVFGATGNQGGSVITQLLSDSQISKEFKIRGITRDTSKPAAQELAKKGVEIVAADMNSKESIQAALKDSHTVFLVTNYWESANAEIEITQGQNVADVAKEVGVQHLIFSSLLNVTKTTNGRLTNVPHFDGKADVEQYIRDSGIPATFYLPGYFMSNLEMALQPGQDGALTWALPVGKDAKFPLIDIKADTGKFVKAIIRNRSSLLGARVLGAQGYYTPNEILDQLSKATGKKTQYFQIDEKTYKSYLPEFMAQEMLENHLFIENPGYYGGETLDKSHNILEEKLVSWKEYAGSSAAFKA</sequence>
<dbReference type="PANTHER" id="PTHR42748:SF31">
    <property type="entry name" value="NMRA-LIKE DOMAIN-CONTAINING PROTEIN-RELATED"/>
    <property type="match status" value="1"/>
</dbReference>
<dbReference type="AlphaFoldDB" id="A0A6A5QPU5"/>
<keyword evidence="6" id="KW-0539">Nucleus</keyword>
<dbReference type="EMBL" id="ML979135">
    <property type="protein sequence ID" value="KAF1916554.1"/>
    <property type="molecule type" value="Genomic_DNA"/>
</dbReference>